<evidence type="ECO:0000256" key="1">
    <source>
        <dbReference type="ARBA" id="ARBA00010886"/>
    </source>
</evidence>
<sequence length="194" mass="21801">MTEYCDRGNLQNFLEERGKIKLEENRIALWLKQICSGLENFMHRDVKAENIFLSGENLTAKLGDLGLVKVLESPTGLAMTFCGSPYYMSPDILSHCPYGIKTDIWALGVIVYELSTLDKPFDASSMYSLTNKVLNEGVSIHLPPMPEEGYSEGLVKLMEKMLSKNPEVRPSATEILGDSYYKPRRPLPEPPKPV</sequence>
<evidence type="ECO:0000313" key="13">
    <source>
        <dbReference type="Proteomes" id="UP001186944"/>
    </source>
</evidence>
<keyword evidence="13" id="KW-1185">Reference proteome</keyword>
<dbReference type="EC" id="2.7.11.1" evidence="2"/>
<evidence type="ECO:0000256" key="8">
    <source>
        <dbReference type="ARBA" id="ARBA00047899"/>
    </source>
</evidence>
<dbReference type="AlphaFoldDB" id="A0AA88YCT6"/>
<dbReference type="GO" id="GO:0005524">
    <property type="term" value="F:ATP binding"/>
    <property type="evidence" value="ECO:0007669"/>
    <property type="project" value="UniProtKB-KW"/>
</dbReference>
<keyword evidence="6" id="KW-0418">Kinase</keyword>
<feature type="region of interest" description="Disordered" evidence="10">
    <location>
        <begin position="168"/>
        <end position="194"/>
    </location>
</feature>
<name>A0AA88YCT6_PINIB</name>
<dbReference type="SUPFAM" id="SSF56112">
    <property type="entry name" value="Protein kinase-like (PK-like)"/>
    <property type="match status" value="1"/>
</dbReference>
<dbReference type="PANTHER" id="PTHR44899">
    <property type="entry name" value="CAMK FAMILY PROTEIN KINASE"/>
    <property type="match status" value="1"/>
</dbReference>
<gene>
    <name evidence="12" type="ORF">FSP39_013098</name>
</gene>
<dbReference type="PROSITE" id="PS50011">
    <property type="entry name" value="PROTEIN_KINASE_DOM"/>
    <property type="match status" value="1"/>
</dbReference>
<keyword evidence="3" id="KW-0723">Serine/threonine-protein kinase</keyword>
<feature type="domain" description="Protein kinase" evidence="11">
    <location>
        <begin position="1"/>
        <end position="181"/>
    </location>
</feature>
<evidence type="ECO:0000256" key="3">
    <source>
        <dbReference type="ARBA" id="ARBA00022527"/>
    </source>
</evidence>
<organism evidence="12 13">
    <name type="scientific">Pinctada imbricata</name>
    <name type="common">Atlantic pearl-oyster</name>
    <name type="synonym">Pinctada martensii</name>
    <dbReference type="NCBI Taxonomy" id="66713"/>
    <lineage>
        <taxon>Eukaryota</taxon>
        <taxon>Metazoa</taxon>
        <taxon>Spiralia</taxon>
        <taxon>Lophotrochozoa</taxon>
        <taxon>Mollusca</taxon>
        <taxon>Bivalvia</taxon>
        <taxon>Autobranchia</taxon>
        <taxon>Pteriomorphia</taxon>
        <taxon>Pterioida</taxon>
        <taxon>Pterioidea</taxon>
        <taxon>Pteriidae</taxon>
        <taxon>Pinctada</taxon>
    </lineage>
</organism>
<keyword evidence="7" id="KW-0067">ATP-binding</keyword>
<comment type="catalytic activity">
    <reaction evidence="8">
        <text>L-threonyl-[protein] + ATP = O-phospho-L-threonyl-[protein] + ADP + H(+)</text>
        <dbReference type="Rhea" id="RHEA:46608"/>
        <dbReference type="Rhea" id="RHEA-COMP:11060"/>
        <dbReference type="Rhea" id="RHEA-COMP:11605"/>
        <dbReference type="ChEBI" id="CHEBI:15378"/>
        <dbReference type="ChEBI" id="CHEBI:30013"/>
        <dbReference type="ChEBI" id="CHEBI:30616"/>
        <dbReference type="ChEBI" id="CHEBI:61977"/>
        <dbReference type="ChEBI" id="CHEBI:456216"/>
        <dbReference type="EC" id="2.7.11.1"/>
    </reaction>
</comment>
<dbReference type="PROSITE" id="PS00108">
    <property type="entry name" value="PROTEIN_KINASE_ST"/>
    <property type="match status" value="1"/>
</dbReference>
<dbReference type="GO" id="GO:0004674">
    <property type="term" value="F:protein serine/threonine kinase activity"/>
    <property type="evidence" value="ECO:0007669"/>
    <property type="project" value="UniProtKB-KW"/>
</dbReference>
<accession>A0AA88YCT6</accession>
<evidence type="ECO:0000256" key="2">
    <source>
        <dbReference type="ARBA" id="ARBA00012513"/>
    </source>
</evidence>
<evidence type="ECO:0000256" key="7">
    <source>
        <dbReference type="ARBA" id="ARBA00022840"/>
    </source>
</evidence>
<comment type="catalytic activity">
    <reaction evidence="9">
        <text>L-seryl-[protein] + ATP = O-phospho-L-seryl-[protein] + ADP + H(+)</text>
        <dbReference type="Rhea" id="RHEA:17989"/>
        <dbReference type="Rhea" id="RHEA-COMP:9863"/>
        <dbReference type="Rhea" id="RHEA-COMP:11604"/>
        <dbReference type="ChEBI" id="CHEBI:15378"/>
        <dbReference type="ChEBI" id="CHEBI:29999"/>
        <dbReference type="ChEBI" id="CHEBI:30616"/>
        <dbReference type="ChEBI" id="CHEBI:83421"/>
        <dbReference type="ChEBI" id="CHEBI:456216"/>
        <dbReference type="EC" id="2.7.11.1"/>
    </reaction>
</comment>
<dbReference type="InterPro" id="IPR008271">
    <property type="entry name" value="Ser/Thr_kinase_AS"/>
</dbReference>
<evidence type="ECO:0000256" key="10">
    <source>
        <dbReference type="SAM" id="MobiDB-lite"/>
    </source>
</evidence>
<proteinExistence type="inferred from homology"/>
<evidence type="ECO:0000256" key="5">
    <source>
        <dbReference type="ARBA" id="ARBA00022741"/>
    </source>
</evidence>
<comment type="caution">
    <text evidence="12">The sequence shown here is derived from an EMBL/GenBank/DDBJ whole genome shotgun (WGS) entry which is preliminary data.</text>
</comment>
<dbReference type="Pfam" id="PF00069">
    <property type="entry name" value="Pkinase"/>
    <property type="match status" value="1"/>
</dbReference>
<evidence type="ECO:0000259" key="11">
    <source>
        <dbReference type="PROSITE" id="PS50011"/>
    </source>
</evidence>
<dbReference type="InterPro" id="IPR000719">
    <property type="entry name" value="Prot_kinase_dom"/>
</dbReference>
<evidence type="ECO:0000313" key="12">
    <source>
        <dbReference type="EMBL" id="KAK3102679.1"/>
    </source>
</evidence>
<evidence type="ECO:0000256" key="4">
    <source>
        <dbReference type="ARBA" id="ARBA00022679"/>
    </source>
</evidence>
<evidence type="ECO:0000256" key="9">
    <source>
        <dbReference type="ARBA" id="ARBA00048679"/>
    </source>
</evidence>
<keyword evidence="4" id="KW-0808">Transferase</keyword>
<comment type="similarity">
    <text evidence="1">Belongs to the protein kinase superfamily. NEK Ser/Thr protein kinase family. NIMA subfamily.</text>
</comment>
<dbReference type="PANTHER" id="PTHR44899:SF3">
    <property type="entry name" value="SERINE_THREONINE-PROTEIN KINASE NEK1"/>
    <property type="match status" value="1"/>
</dbReference>
<dbReference type="EMBL" id="VSWD01000005">
    <property type="protein sequence ID" value="KAK3102679.1"/>
    <property type="molecule type" value="Genomic_DNA"/>
</dbReference>
<dbReference type="Gene3D" id="1.10.510.10">
    <property type="entry name" value="Transferase(Phosphotransferase) domain 1"/>
    <property type="match status" value="1"/>
</dbReference>
<reference evidence="12" key="1">
    <citation type="submission" date="2019-08" db="EMBL/GenBank/DDBJ databases">
        <title>The improved chromosome-level genome for the pearl oyster Pinctada fucata martensii using PacBio sequencing and Hi-C.</title>
        <authorList>
            <person name="Zheng Z."/>
        </authorList>
    </citation>
    <scope>NUCLEOTIDE SEQUENCE</scope>
    <source>
        <strain evidence="12">ZZ-2019</strain>
        <tissue evidence="12">Adductor muscle</tissue>
    </source>
</reference>
<keyword evidence="5" id="KW-0547">Nucleotide-binding</keyword>
<dbReference type="InterPro" id="IPR011009">
    <property type="entry name" value="Kinase-like_dom_sf"/>
</dbReference>
<dbReference type="SMART" id="SM00220">
    <property type="entry name" value="S_TKc"/>
    <property type="match status" value="1"/>
</dbReference>
<protein>
    <recommendedName>
        <fullName evidence="2">non-specific serine/threonine protein kinase</fullName>
        <ecNumber evidence="2">2.7.11.1</ecNumber>
    </recommendedName>
</protein>
<dbReference type="InterPro" id="IPR051131">
    <property type="entry name" value="NEK_Ser/Thr_kinase_NIMA"/>
</dbReference>
<dbReference type="Proteomes" id="UP001186944">
    <property type="component" value="Unassembled WGS sequence"/>
</dbReference>
<evidence type="ECO:0000256" key="6">
    <source>
        <dbReference type="ARBA" id="ARBA00022777"/>
    </source>
</evidence>